<proteinExistence type="predicted"/>
<comment type="caution">
    <text evidence="1">The sequence shown here is derived from an EMBL/GenBank/DDBJ whole genome shotgun (WGS) entry which is preliminary data.</text>
</comment>
<dbReference type="AlphaFoldDB" id="A0A426TIX6"/>
<evidence type="ECO:0000313" key="2">
    <source>
        <dbReference type="Proteomes" id="UP000274117"/>
    </source>
</evidence>
<reference evidence="1 2" key="2">
    <citation type="submission" date="2018-12" db="EMBL/GenBank/DDBJ databases">
        <title>Whole-genome sequences of fifteen clinical Streptococcus suis strains isolated from pigs between 2006 and 2018.</title>
        <authorList>
            <person name="Stevens M.J.A."/>
            <person name="Cernela N."/>
            <person name="Spoerry Serrano N."/>
            <person name="Schmitt S."/>
            <person name="Schrenzel J."/>
            <person name="Stephan R."/>
        </authorList>
    </citation>
    <scope>NUCLEOTIDE SEQUENCE [LARGE SCALE GENOMIC DNA]</scope>
    <source>
        <strain evidence="1 2">PP422</strain>
    </source>
</reference>
<gene>
    <name evidence="1" type="ORF">EI998_01560</name>
</gene>
<accession>A0A426TIX6</accession>
<dbReference type="Proteomes" id="UP000274117">
    <property type="component" value="Unassembled WGS sequence"/>
</dbReference>
<evidence type="ECO:0000313" key="1">
    <source>
        <dbReference type="EMBL" id="RRR55204.1"/>
    </source>
</evidence>
<sequence>MEYIALAAVGFLFVSYFSYDGKVKKLAKQIKKLKKQINGGNVMSKMVEELVGATVHVVFEDGIGQDFTIEACDEDWVKLSQTGKAGKTTTRLVRLDAIAEFRKVD</sequence>
<evidence type="ECO:0008006" key="3">
    <source>
        <dbReference type="Google" id="ProtNLM"/>
    </source>
</evidence>
<protein>
    <recommendedName>
        <fullName evidence="3">Phage protein</fullName>
    </recommendedName>
</protein>
<organism evidence="1 2">
    <name type="scientific">Streptococcus suis</name>
    <dbReference type="NCBI Taxonomy" id="1307"/>
    <lineage>
        <taxon>Bacteria</taxon>
        <taxon>Bacillati</taxon>
        <taxon>Bacillota</taxon>
        <taxon>Bacilli</taxon>
        <taxon>Lactobacillales</taxon>
        <taxon>Streptococcaceae</taxon>
        <taxon>Streptococcus</taxon>
    </lineage>
</organism>
<reference evidence="1 2" key="1">
    <citation type="submission" date="2018-11" db="EMBL/GenBank/DDBJ databases">
        <authorList>
            <person name="Stevens M.J."/>
            <person name="Cernela N."/>
            <person name="Spoerry Serrano N."/>
            <person name="Schmitt S."/>
            <person name="Schrenzel J."/>
            <person name="Stephan R."/>
        </authorList>
    </citation>
    <scope>NUCLEOTIDE SEQUENCE [LARGE SCALE GENOMIC DNA]</scope>
    <source>
        <strain evidence="1 2">PP422</strain>
    </source>
</reference>
<dbReference type="EMBL" id="RSDO01000002">
    <property type="protein sequence ID" value="RRR55204.1"/>
    <property type="molecule type" value="Genomic_DNA"/>
</dbReference>
<name>A0A426TIX6_STRSU</name>